<dbReference type="Gene3D" id="3.40.225.10">
    <property type="entry name" value="Class II aldolase/adducin N-terminal domain"/>
    <property type="match status" value="1"/>
</dbReference>
<dbReference type="GO" id="GO:0008738">
    <property type="term" value="F:L-fuculose-phosphate aldolase activity"/>
    <property type="evidence" value="ECO:0007669"/>
    <property type="project" value="UniProtKB-EC"/>
</dbReference>
<keyword evidence="1" id="KW-0479">Metal-binding</keyword>
<evidence type="ECO:0000313" key="5">
    <source>
        <dbReference type="Proteomes" id="UP000031184"/>
    </source>
</evidence>
<gene>
    <name evidence="4" type="ORF">C095_04335</name>
</gene>
<evidence type="ECO:0000313" key="4">
    <source>
        <dbReference type="EMBL" id="KID49381.1"/>
    </source>
</evidence>
<dbReference type="GO" id="GO:0005829">
    <property type="term" value="C:cytosol"/>
    <property type="evidence" value="ECO:0007669"/>
    <property type="project" value="TreeGrafter"/>
</dbReference>
<dbReference type="NCBIfam" id="NF005302">
    <property type="entry name" value="PRK06833.1"/>
    <property type="match status" value="1"/>
</dbReference>
<feature type="domain" description="Class II aldolase/adducin N-terminal" evidence="3">
    <location>
        <begin position="8"/>
        <end position="186"/>
    </location>
</feature>
<sequence>MLLELERILLIEYGKKMIQEGLTRGTGGNLSVCDSEHKKMAITPSGIDYFSLKPEDIVILDIPTGKIIEGSQIPSSESDMHRIFYKYRKDISALVHTHSKYATAVSCLEQDGLPAIDYLLASAGTYVPCAEYATYGTVALARNAYKAMEGKKAVLLSNHGAIAGGNDLAEAYHIAETVEFCSEIYCISKSCGSVKILPEEEMKHMMIRFQNYGKRIEEHDEI</sequence>
<dbReference type="PATRIC" id="fig|1226633.4.peg.875"/>
<dbReference type="Pfam" id="PF00596">
    <property type="entry name" value="Aldolase_II"/>
    <property type="match status" value="1"/>
</dbReference>
<evidence type="ECO:0000256" key="2">
    <source>
        <dbReference type="ARBA" id="ARBA00023239"/>
    </source>
</evidence>
<dbReference type="InterPro" id="IPR001303">
    <property type="entry name" value="Aldolase_II/adducin_N"/>
</dbReference>
<dbReference type="SMART" id="SM01007">
    <property type="entry name" value="Aldolase_II"/>
    <property type="match status" value="1"/>
</dbReference>
<dbReference type="EC" id="4.1.2.17" evidence="4"/>
<dbReference type="InterPro" id="IPR050197">
    <property type="entry name" value="Aldolase_class_II_sugar_metab"/>
</dbReference>
<proteinExistence type="predicted"/>
<reference evidence="4 5" key="1">
    <citation type="submission" date="2013-08" db="EMBL/GenBank/DDBJ databases">
        <title>An opportunistic ruminal bacterium that causes liver abscesses in cattle.</title>
        <authorList>
            <person name="Benahmed F.H."/>
            <person name="Rasmussen M."/>
            <person name="Harbottle H."/>
            <person name="Soppet D."/>
            <person name="Nagaraja T.G."/>
            <person name="Davidson M."/>
        </authorList>
    </citation>
    <scope>NUCLEOTIDE SEQUENCE [LARGE SCALE GENOMIC DNA]</scope>
    <source>
        <strain evidence="4 5">B35</strain>
    </source>
</reference>
<dbReference type="EMBL" id="AUZI01000012">
    <property type="protein sequence ID" value="KID49381.1"/>
    <property type="molecule type" value="Genomic_DNA"/>
</dbReference>
<dbReference type="RefSeq" id="WP_005959605.1">
    <property type="nucleotide sequence ID" value="NZ_AOJP01000001.1"/>
</dbReference>
<protein>
    <submittedName>
        <fullName evidence="4">Fuculose phosphate aldolase</fullName>
        <ecNumber evidence="4">4.1.2.17</ecNumber>
    </submittedName>
</protein>
<accession>A0A017H8P7</accession>
<dbReference type="GO" id="GO:0046872">
    <property type="term" value="F:metal ion binding"/>
    <property type="evidence" value="ECO:0007669"/>
    <property type="project" value="UniProtKB-KW"/>
</dbReference>
<evidence type="ECO:0000259" key="3">
    <source>
        <dbReference type="SMART" id="SM01007"/>
    </source>
</evidence>
<dbReference type="Proteomes" id="UP000031184">
    <property type="component" value="Unassembled WGS sequence"/>
</dbReference>
<dbReference type="PANTHER" id="PTHR22789:SF0">
    <property type="entry name" value="3-OXO-TETRONATE 4-PHOSPHATE DECARBOXYLASE-RELATED"/>
    <property type="match status" value="1"/>
</dbReference>
<dbReference type="PANTHER" id="PTHR22789">
    <property type="entry name" value="FUCULOSE PHOSPHATE ALDOLASE"/>
    <property type="match status" value="1"/>
</dbReference>
<dbReference type="AlphaFoldDB" id="A0A017H8P7"/>
<dbReference type="OrthoDB" id="9794581at2"/>
<name>A0A017H8P7_9FUSO</name>
<keyword evidence="2 4" id="KW-0456">Lyase</keyword>
<dbReference type="InterPro" id="IPR036409">
    <property type="entry name" value="Aldolase_II/adducin_N_sf"/>
</dbReference>
<evidence type="ECO:0000256" key="1">
    <source>
        <dbReference type="ARBA" id="ARBA00022723"/>
    </source>
</evidence>
<comment type="caution">
    <text evidence="4">The sequence shown here is derived from an EMBL/GenBank/DDBJ whole genome shotgun (WGS) entry which is preliminary data.</text>
</comment>
<dbReference type="GO" id="GO:0019323">
    <property type="term" value="P:pentose catabolic process"/>
    <property type="evidence" value="ECO:0007669"/>
    <property type="project" value="TreeGrafter"/>
</dbReference>
<dbReference type="SUPFAM" id="SSF53639">
    <property type="entry name" value="AraD/HMP-PK domain-like"/>
    <property type="match status" value="1"/>
</dbReference>
<organism evidence="4 5">
    <name type="scientific">Fusobacterium necrophorum subsp. funduliforme B35</name>
    <dbReference type="NCBI Taxonomy" id="1226633"/>
    <lineage>
        <taxon>Bacteria</taxon>
        <taxon>Fusobacteriati</taxon>
        <taxon>Fusobacteriota</taxon>
        <taxon>Fusobacteriia</taxon>
        <taxon>Fusobacteriales</taxon>
        <taxon>Fusobacteriaceae</taxon>
        <taxon>Fusobacterium</taxon>
    </lineage>
</organism>